<accession>A0A9Q3IZL0</accession>
<evidence type="ECO:0000313" key="2">
    <source>
        <dbReference type="Proteomes" id="UP000765509"/>
    </source>
</evidence>
<proteinExistence type="predicted"/>
<dbReference type="Proteomes" id="UP000765509">
    <property type="component" value="Unassembled WGS sequence"/>
</dbReference>
<keyword evidence="2" id="KW-1185">Reference proteome</keyword>
<dbReference type="AlphaFoldDB" id="A0A9Q3IZL0"/>
<evidence type="ECO:0000313" key="1">
    <source>
        <dbReference type="EMBL" id="MBW0552883.1"/>
    </source>
</evidence>
<organism evidence="1 2">
    <name type="scientific">Austropuccinia psidii MF-1</name>
    <dbReference type="NCBI Taxonomy" id="1389203"/>
    <lineage>
        <taxon>Eukaryota</taxon>
        <taxon>Fungi</taxon>
        <taxon>Dikarya</taxon>
        <taxon>Basidiomycota</taxon>
        <taxon>Pucciniomycotina</taxon>
        <taxon>Pucciniomycetes</taxon>
        <taxon>Pucciniales</taxon>
        <taxon>Sphaerophragmiaceae</taxon>
        <taxon>Austropuccinia</taxon>
    </lineage>
</organism>
<gene>
    <name evidence="1" type="ORF">O181_092598</name>
</gene>
<dbReference type="EMBL" id="AVOT02059181">
    <property type="protein sequence ID" value="MBW0552883.1"/>
    <property type="molecule type" value="Genomic_DNA"/>
</dbReference>
<reference evidence="1" key="1">
    <citation type="submission" date="2021-03" db="EMBL/GenBank/DDBJ databases">
        <title>Draft genome sequence of rust myrtle Austropuccinia psidii MF-1, a brazilian biotype.</title>
        <authorList>
            <person name="Quecine M.C."/>
            <person name="Pachon D.M.R."/>
            <person name="Bonatelli M.L."/>
            <person name="Correr F.H."/>
            <person name="Franceschini L.M."/>
            <person name="Leite T.F."/>
            <person name="Margarido G.R.A."/>
            <person name="Almeida C.A."/>
            <person name="Ferrarezi J.A."/>
            <person name="Labate C.A."/>
        </authorList>
    </citation>
    <scope>NUCLEOTIDE SEQUENCE</scope>
    <source>
        <strain evidence="1">MF-1</strain>
    </source>
</reference>
<protein>
    <submittedName>
        <fullName evidence="1">Uncharacterized protein</fullName>
    </submittedName>
</protein>
<name>A0A9Q3IZL0_9BASI</name>
<sequence>MPTLTHELASAPLPNLLQPLTCLNCHTALKIWLCGQPAISALTPPLTMLMLPQGIPPRPPSPPKPLLRLKSLCSRNALKICP</sequence>
<comment type="caution">
    <text evidence="1">The sequence shown here is derived from an EMBL/GenBank/DDBJ whole genome shotgun (WGS) entry which is preliminary data.</text>
</comment>